<feature type="compositionally biased region" description="Polar residues" evidence="1">
    <location>
        <begin position="52"/>
        <end position="62"/>
    </location>
</feature>
<organism evidence="2 3">
    <name type="scientific">Petrolisthes cinctipes</name>
    <name type="common">Flat porcelain crab</name>
    <dbReference type="NCBI Taxonomy" id="88211"/>
    <lineage>
        <taxon>Eukaryota</taxon>
        <taxon>Metazoa</taxon>
        <taxon>Ecdysozoa</taxon>
        <taxon>Arthropoda</taxon>
        <taxon>Crustacea</taxon>
        <taxon>Multicrustacea</taxon>
        <taxon>Malacostraca</taxon>
        <taxon>Eumalacostraca</taxon>
        <taxon>Eucarida</taxon>
        <taxon>Decapoda</taxon>
        <taxon>Pleocyemata</taxon>
        <taxon>Anomura</taxon>
        <taxon>Galatheoidea</taxon>
        <taxon>Porcellanidae</taxon>
        <taxon>Petrolisthes</taxon>
    </lineage>
</organism>
<protein>
    <submittedName>
        <fullName evidence="2">Uncharacterized protein</fullName>
    </submittedName>
</protein>
<keyword evidence="3" id="KW-1185">Reference proteome</keyword>
<feature type="region of interest" description="Disordered" evidence="1">
    <location>
        <begin position="1"/>
        <end position="125"/>
    </location>
</feature>
<dbReference type="AlphaFoldDB" id="A0AAE1FYX3"/>
<sequence length="125" mass="14659">MKPHEVMKPTEAAAMKPTEAHPLPRMKIEIPIIPKTENIEHPRDDLVKQEQPFASESSSPKLTDTHTRHKQQQLIKKEPLLQHEHEREDAVKPEQQQQQQQQQRQKQIIKKEPISDKHQGHGKMK</sequence>
<comment type="caution">
    <text evidence="2">The sequence shown here is derived from an EMBL/GenBank/DDBJ whole genome shotgun (WGS) entry which is preliminary data.</text>
</comment>
<dbReference type="Proteomes" id="UP001286313">
    <property type="component" value="Unassembled WGS sequence"/>
</dbReference>
<evidence type="ECO:0000313" key="3">
    <source>
        <dbReference type="Proteomes" id="UP001286313"/>
    </source>
</evidence>
<evidence type="ECO:0000313" key="2">
    <source>
        <dbReference type="EMBL" id="KAK3882311.1"/>
    </source>
</evidence>
<name>A0AAE1FYX3_PETCI</name>
<feature type="compositionally biased region" description="Basic and acidic residues" evidence="1">
    <location>
        <begin position="75"/>
        <end position="92"/>
    </location>
</feature>
<feature type="compositionally biased region" description="Basic and acidic residues" evidence="1">
    <location>
        <begin position="37"/>
        <end position="48"/>
    </location>
</feature>
<proteinExistence type="predicted"/>
<reference evidence="2" key="1">
    <citation type="submission" date="2023-10" db="EMBL/GenBank/DDBJ databases">
        <title>Genome assemblies of two species of porcelain crab, Petrolisthes cinctipes and Petrolisthes manimaculis (Anomura: Porcellanidae).</title>
        <authorList>
            <person name="Angst P."/>
        </authorList>
    </citation>
    <scope>NUCLEOTIDE SEQUENCE</scope>
    <source>
        <strain evidence="2">PB745_01</strain>
        <tissue evidence="2">Gill</tissue>
    </source>
</reference>
<accession>A0AAE1FYX3</accession>
<gene>
    <name evidence="2" type="ORF">Pcinc_013304</name>
</gene>
<dbReference type="EMBL" id="JAWQEG010001106">
    <property type="protein sequence ID" value="KAK3882311.1"/>
    <property type="molecule type" value="Genomic_DNA"/>
</dbReference>
<evidence type="ECO:0000256" key="1">
    <source>
        <dbReference type="SAM" id="MobiDB-lite"/>
    </source>
</evidence>
<feature type="compositionally biased region" description="Basic and acidic residues" evidence="1">
    <location>
        <begin position="109"/>
        <end position="119"/>
    </location>
</feature>
<feature type="compositionally biased region" description="Low complexity" evidence="1">
    <location>
        <begin position="95"/>
        <end position="106"/>
    </location>
</feature>